<dbReference type="InterPro" id="IPR037108">
    <property type="entry name" value="TM1727-like_C_sf"/>
</dbReference>
<dbReference type="Gene3D" id="1.10.1040.20">
    <property type="entry name" value="ProC-like, C-terminal domain"/>
    <property type="match status" value="1"/>
</dbReference>
<evidence type="ECO:0000259" key="1">
    <source>
        <dbReference type="Pfam" id="PF10728"/>
    </source>
</evidence>
<dbReference type="InterPro" id="IPR008927">
    <property type="entry name" value="6-PGluconate_DH-like_C_sf"/>
</dbReference>
<dbReference type="InterPro" id="IPR018931">
    <property type="entry name" value="DUF2520"/>
</dbReference>
<organism evidence="2 3">
    <name type="scientific">Aduncisulcus paluster</name>
    <dbReference type="NCBI Taxonomy" id="2918883"/>
    <lineage>
        <taxon>Eukaryota</taxon>
        <taxon>Metamonada</taxon>
        <taxon>Carpediemonas-like organisms</taxon>
        <taxon>Aduncisulcus</taxon>
    </lineage>
</organism>
<name>A0ABQ5KJN6_9EUKA</name>
<dbReference type="PANTHER" id="PTHR40459:SF1">
    <property type="entry name" value="CONSERVED HYPOTHETICAL ALANINE AND LEUCINE RICH PROTEIN"/>
    <property type="match status" value="1"/>
</dbReference>
<dbReference type="SUPFAM" id="SSF48179">
    <property type="entry name" value="6-phosphogluconate dehydrogenase C-terminal domain-like"/>
    <property type="match status" value="1"/>
</dbReference>
<accession>A0ABQ5KJN6</accession>
<reference evidence="2" key="1">
    <citation type="submission" date="2022-03" db="EMBL/GenBank/DDBJ databases">
        <title>Draft genome sequence of Aduncisulcus paluster, a free-living microaerophilic Fornicata.</title>
        <authorList>
            <person name="Yuyama I."/>
            <person name="Kume K."/>
            <person name="Tamura T."/>
            <person name="Inagaki Y."/>
            <person name="Hashimoto T."/>
        </authorList>
    </citation>
    <scope>NUCLEOTIDE SEQUENCE</scope>
    <source>
        <strain evidence="2">NY0171</strain>
    </source>
</reference>
<comment type="caution">
    <text evidence="2">The sequence shown here is derived from an EMBL/GenBank/DDBJ whole genome shotgun (WGS) entry which is preliminary data.</text>
</comment>
<keyword evidence="3" id="KW-1185">Reference proteome</keyword>
<proteinExistence type="predicted"/>
<dbReference type="PANTHER" id="PTHR40459">
    <property type="entry name" value="CONSERVED HYPOTHETICAL ALANINE AND LEUCINE RICH PROTEIN"/>
    <property type="match status" value="1"/>
</dbReference>
<protein>
    <submittedName>
        <fullName evidence="2">Rossmann-like and DUF2520 domain-containing protein</fullName>
    </submittedName>
</protein>
<sequence>MAACTVSNYLVTLVDVGLALYESIGIDREIGYKALYPLIRGTVENLKHMDTKEALTGPIARGDIATVKAHLDAVSDERIEDFYRFLGQATVQMAKQKSGTDKSKLGKLEELLSDEVKS</sequence>
<gene>
    <name evidence="2" type="ORF">ADUPG1_002227</name>
</gene>
<evidence type="ECO:0000313" key="3">
    <source>
        <dbReference type="Proteomes" id="UP001057375"/>
    </source>
</evidence>
<dbReference type="Proteomes" id="UP001057375">
    <property type="component" value="Unassembled WGS sequence"/>
</dbReference>
<feature type="domain" description="DUF2520" evidence="1">
    <location>
        <begin position="1"/>
        <end position="90"/>
    </location>
</feature>
<evidence type="ECO:0000313" key="2">
    <source>
        <dbReference type="EMBL" id="GKT32131.1"/>
    </source>
</evidence>
<dbReference type="EMBL" id="BQXS01002468">
    <property type="protein sequence ID" value="GKT32131.1"/>
    <property type="molecule type" value="Genomic_DNA"/>
</dbReference>
<dbReference type="Pfam" id="PF10728">
    <property type="entry name" value="DUF2520"/>
    <property type="match status" value="1"/>
</dbReference>